<evidence type="ECO:0000313" key="3">
    <source>
        <dbReference type="Proteomes" id="UP000676325"/>
    </source>
</evidence>
<organism evidence="2 3">
    <name type="scientific">Actinospica acidithermotolerans</name>
    <dbReference type="NCBI Taxonomy" id="2828514"/>
    <lineage>
        <taxon>Bacteria</taxon>
        <taxon>Bacillati</taxon>
        <taxon>Actinomycetota</taxon>
        <taxon>Actinomycetes</taxon>
        <taxon>Catenulisporales</taxon>
        <taxon>Actinospicaceae</taxon>
        <taxon>Actinospica</taxon>
    </lineage>
</organism>
<dbReference type="InterPro" id="IPR020843">
    <property type="entry name" value="ER"/>
</dbReference>
<name>A0A941EBN2_9ACTN</name>
<dbReference type="InterPro" id="IPR036291">
    <property type="entry name" value="NAD(P)-bd_dom_sf"/>
</dbReference>
<dbReference type="Pfam" id="PF13602">
    <property type="entry name" value="ADH_zinc_N_2"/>
    <property type="match status" value="1"/>
</dbReference>
<dbReference type="PANTHER" id="PTHR43677:SF4">
    <property type="entry name" value="QUINONE OXIDOREDUCTASE-LIKE PROTEIN 2"/>
    <property type="match status" value="1"/>
</dbReference>
<dbReference type="AlphaFoldDB" id="A0A941EBN2"/>
<evidence type="ECO:0000259" key="1">
    <source>
        <dbReference type="SMART" id="SM00829"/>
    </source>
</evidence>
<sequence>MRAAVAAEFNGIESVRVGDAPTPVPKDGQVLVRVRAAGVGRWDVGMLAGGFPGLATPFIPGQEVAGVVADVGSGVDVERGDRVYGTLFPSGGGFAEWAVVDAARLAVMPDRLDFPEAAGLVIAAGTAHEGLVDRGGLKAGQTVLVTAAAGGVGGAAVQIAAALGARVLGVASARNHDYVRSLGASYVFDYHDAGWPQQVLAAEPGGVDLLLDCAGGQTRDQAITAVRDGGRAGFIVIQDAEPELPRGITADSFAARVTRSRLQALSALVEAGSLRANIAEVMPLDRARDALAQVASRHTRGKIVIQVEP</sequence>
<protein>
    <submittedName>
        <fullName evidence="2">NADP-dependent oxidoreductase</fullName>
    </submittedName>
</protein>
<dbReference type="Gene3D" id="3.90.180.10">
    <property type="entry name" value="Medium-chain alcohol dehydrogenases, catalytic domain"/>
    <property type="match status" value="1"/>
</dbReference>
<dbReference type="SUPFAM" id="SSF50129">
    <property type="entry name" value="GroES-like"/>
    <property type="match status" value="1"/>
</dbReference>
<comment type="caution">
    <text evidence="2">The sequence shown here is derived from an EMBL/GenBank/DDBJ whole genome shotgun (WGS) entry which is preliminary data.</text>
</comment>
<dbReference type="EMBL" id="JAGSOH010000058">
    <property type="protein sequence ID" value="MBR7828516.1"/>
    <property type="molecule type" value="Genomic_DNA"/>
</dbReference>
<accession>A0A941EBN2</accession>
<dbReference type="InterPro" id="IPR011032">
    <property type="entry name" value="GroES-like_sf"/>
</dbReference>
<dbReference type="GO" id="GO:0016491">
    <property type="term" value="F:oxidoreductase activity"/>
    <property type="evidence" value="ECO:0007669"/>
    <property type="project" value="InterPro"/>
</dbReference>
<gene>
    <name evidence="2" type="ORF">KDK95_19550</name>
</gene>
<dbReference type="InterPro" id="IPR013154">
    <property type="entry name" value="ADH-like_N"/>
</dbReference>
<dbReference type="Pfam" id="PF08240">
    <property type="entry name" value="ADH_N"/>
    <property type="match status" value="1"/>
</dbReference>
<dbReference type="PANTHER" id="PTHR43677">
    <property type="entry name" value="SHORT-CHAIN DEHYDROGENASE/REDUCTASE"/>
    <property type="match status" value="1"/>
</dbReference>
<reference evidence="2" key="1">
    <citation type="submission" date="2021-04" db="EMBL/GenBank/DDBJ databases">
        <title>Genome based classification of Actinospica acidithermotolerans sp. nov., an actinobacterium isolated from an Indonesian hot spring.</title>
        <authorList>
            <person name="Kusuma A.B."/>
            <person name="Putra K.E."/>
            <person name="Nafisah S."/>
            <person name="Loh J."/>
            <person name="Nouioui I."/>
            <person name="Goodfellow M."/>
        </authorList>
    </citation>
    <scope>NUCLEOTIDE SEQUENCE</scope>
    <source>
        <strain evidence="2">MGRD01-02</strain>
    </source>
</reference>
<dbReference type="InterPro" id="IPR051397">
    <property type="entry name" value="Zn-ADH-like_protein"/>
</dbReference>
<dbReference type="Proteomes" id="UP000676325">
    <property type="component" value="Unassembled WGS sequence"/>
</dbReference>
<evidence type="ECO:0000313" key="2">
    <source>
        <dbReference type="EMBL" id="MBR7828516.1"/>
    </source>
</evidence>
<dbReference type="SMART" id="SM00829">
    <property type="entry name" value="PKS_ER"/>
    <property type="match status" value="1"/>
</dbReference>
<feature type="domain" description="Enoyl reductase (ER)" evidence="1">
    <location>
        <begin position="11"/>
        <end position="305"/>
    </location>
</feature>
<dbReference type="Gene3D" id="3.40.50.720">
    <property type="entry name" value="NAD(P)-binding Rossmann-like Domain"/>
    <property type="match status" value="1"/>
</dbReference>
<dbReference type="CDD" id="cd05289">
    <property type="entry name" value="MDR_like_2"/>
    <property type="match status" value="1"/>
</dbReference>
<dbReference type="SUPFAM" id="SSF51735">
    <property type="entry name" value="NAD(P)-binding Rossmann-fold domains"/>
    <property type="match status" value="1"/>
</dbReference>
<dbReference type="RefSeq" id="WP_212519648.1">
    <property type="nucleotide sequence ID" value="NZ_JAGSOH010000058.1"/>
</dbReference>
<proteinExistence type="predicted"/>
<keyword evidence="3" id="KW-1185">Reference proteome</keyword>